<dbReference type="GO" id="GO:0009116">
    <property type="term" value="P:nucleoside metabolic process"/>
    <property type="evidence" value="ECO:0007669"/>
    <property type="project" value="InterPro"/>
</dbReference>
<dbReference type="SUPFAM" id="SSF53167">
    <property type="entry name" value="Purine and uridine phosphorylases"/>
    <property type="match status" value="1"/>
</dbReference>
<dbReference type="GO" id="GO:0003824">
    <property type="term" value="F:catalytic activity"/>
    <property type="evidence" value="ECO:0007669"/>
    <property type="project" value="InterPro"/>
</dbReference>
<accession>A0A6A6HEU9</accession>
<feature type="domain" description="Nephrocystin 3-like N-terminal" evidence="2">
    <location>
        <begin position="376"/>
        <end position="541"/>
    </location>
</feature>
<dbReference type="InterPro" id="IPR053137">
    <property type="entry name" value="NLR-like"/>
</dbReference>
<dbReference type="InterPro" id="IPR027417">
    <property type="entry name" value="P-loop_NTPase"/>
</dbReference>
<proteinExistence type="predicted"/>
<dbReference type="Pfam" id="PF24883">
    <property type="entry name" value="NPHP3_N"/>
    <property type="match status" value="1"/>
</dbReference>
<keyword evidence="4" id="KW-1185">Reference proteome</keyword>
<evidence type="ECO:0000313" key="3">
    <source>
        <dbReference type="EMBL" id="KAF2236379.1"/>
    </source>
</evidence>
<organism evidence="3 4">
    <name type="scientific">Viridothelium virens</name>
    <name type="common">Speckled blister lichen</name>
    <name type="synonym">Trypethelium virens</name>
    <dbReference type="NCBI Taxonomy" id="1048519"/>
    <lineage>
        <taxon>Eukaryota</taxon>
        <taxon>Fungi</taxon>
        <taxon>Dikarya</taxon>
        <taxon>Ascomycota</taxon>
        <taxon>Pezizomycotina</taxon>
        <taxon>Dothideomycetes</taxon>
        <taxon>Dothideomycetes incertae sedis</taxon>
        <taxon>Trypetheliales</taxon>
        <taxon>Trypetheliaceae</taxon>
        <taxon>Viridothelium</taxon>
    </lineage>
</organism>
<dbReference type="PANTHER" id="PTHR46082">
    <property type="entry name" value="ATP/GTP-BINDING PROTEIN-RELATED"/>
    <property type="match status" value="1"/>
</dbReference>
<evidence type="ECO:0000256" key="1">
    <source>
        <dbReference type="ARBA" id="ARBA00022737"/>
    </source>
</evidence>
<evidence type="ECO:0000259" key="2">
    <source>
        <dbReference type="Pfam" id="PF24883"/>
    </source>
</evidence>
<sequence>MSNSKEYTVAWICAIHTEYVAAQALLDERHKAPEYVSPNDNNHYTLGKFGKHNVVIAVLPDGEYGIIAASSVAKDIVHTFSNIRIGLVVGIAGGAPSLTHDIRLGDIVVSAPRDGKGGVFQYDFGKTIQNQSFHSTGFLNQPPKVLRAAVAGLRAQYEVEGHQLRDTINGGLKRKPRLWKKYQRPDPATDHLYKSDVIHVQQGTSCAVACGDSPSTLVSRDERTEDEDDPTIHYGLIASANQLMKDAEIRDKLAEEMDVLCFEMEAAGLMNDFPCLVIRGVCDYSDTHKNNHWQGYAAMAAAAYAKDLLSQIAPTQLEMERKVVDVLDSFQRTILGTQDAMQRLEFIHQNQQIDRWLHPPDPSTNFNKALQLRQKGTGSWLLKHPAFNKWTTKPGSFLWLHGIPGCGKTVLSTTVLEELRQRLACRPLLYFFCDFNDAMKRTLEQIVRSLISQLYYQQKTSQASLERCFSSRNEGRSQPSCEALCNTFVDMIKGASEVWILIDALDECTTRSGHWTEGILPWMAYIFQLEGTNIHLLITSRLEQDIQASISDWNFNKDIISLQSEIVADDIRAYVRARIREDTELKRWQFRPDVQREIEINLVDRAHGMFRWVACQLDALANYLDYRSLRNTLATLPKTLDETYDRILQKIPDEYIESSIRALQFVTFSKRPLSVKEVRDAIAVDPEYEPHFDRKNRMPDPREILRHCSGLVVFVSIDKNDDDSDDDSDDDYDDDNDNVLDQVLQLAHFSVKEYFTSMRILAKFGGNFEEATMIQKTMLYMNFHLHTMLPHTGWTIRSSAENETNIYTN</sequence>
<dbReference type="Proteomes" id="UP000800092">
    <property type="component" value="Unassembled WGS sequence"/>
</dbReference>
<evidence type="ECO:0000313" key="4">
    <source>
        <dbReference type="Proteomes" id="UP000800092"/>
    </source>
</evidence>
<dbReference type="OrthoDB" id="1577640at2759"/>
<dbReference type="AlphaFoldDB" id="A0A6A6HEU9"/>
<reference evidence="3" key="1">
    <citation type="journal article" date="2020" name="Stud. Mycol.">
        <title>101 Dothideomycetes genomes: a test case for predicting lifestyles and emergence of pathogens.</title>
        <authorList>
            <person name="Haridas S."/>
            <person name="Albert R."/>
            <person name="Binder M."/>
            <person name="Bloem J."/>
            <person name="Labutti K."/>
            <person name="Salamov A."/>
            <person name="Andreopoulos B."/>
            <person name="Baker S."/>
            <person name="Barry K."/>
            <person name="Bills G."/>
            <person name="Bluhm B."/>
            <person name="Cannon C."/>
            <person name="Castanera R."/>
            <person name="Culley D."/>
            <person name="Daum C."/>
            <person name="Ezra D."/>
            <person name="Gonzalez J."/>
            <person name="Henrissat B."/>
            <person name="Kuo A."/>
            <person name="Liang C."/>
            <person name="Lipzen A."/>
            <person name="Lutzoni F."/>
            <person name="Magnuson J."/>
            <person name="Mondo S."/>
            <person name="Nolan M."/>
            <person name="Ohm R."/>
            <person name="Pangilinan J."/>
            <person name="Park H.-J."/>
            <person name="Ramirez L."/>
            <person name="Alfaro M."/>
            <person name="Sun H."/>
            <person name="Tritt A."/>
            <person name="Yoshinaga Y."/>
            <person name="Zwiers L.-H."/>
            <person name="Turgeon B."/>
            <person name="Goodwin S."/>
            <person name="Spatafora J."/>
            <person name="Crous P."/>
            <person name="Grigoriev I."/>
        </authorList>
    </citation>
    <scope>NUCLEOTIDE SEQUENCE</scope>
    <source>
        <strain evidence="3">Tuck. ex Michener</strain>
    </source>
</reference>
<keyword evidence="1" id="KW-0677">Repeat</keyword>
<gene>
    <name evidence="3" type="ORF">EV356DRAFT_69266</name>
</gene>
<dbReference type="Gene3D" id="3.40.50.300">
    <property type="entry name" value="P-loop containing nucleotide triphosphate hydrolases"/>
    <property type="match status" value="1"/>
</dbReference>
<dbReference type="PANTHER" id="PTHR46082:SF11">
    <property type="entry name" value="AAA+ ATPASE DOMAIN-CONTAINING PROTEIN-RELATED"/>
    <property type="match status" value="1"/>
</dbReference>
<protein>
    <submittedName>
        <fullName evidence="3">Purine and uridine phosphorylase</fullName>
    </submittedName>
</protein>
<dbReference type="Gene3D" id="3.40.50.1580">
    <property type="entry name" value="Nucleoside phosphorylase domain"/>
    <property type="match status" value="1"/>
</dbReference>
<dbReference type="InterPro" id="IPR035994">
    <property type="entry name" value="Nucleoside_phosphorylase_sf"/>
</dbReference>
<dbReference type="InterPro" id="IPR056884">
    <property type="entry name" value="NPHP3-like_N"/>
</dbReference>
<dbReference type="EMBL" id="ML991785">
    <property type="protein sequence ID" value="KAF2236379.1"/>
    <property type="molecule type" value="Genomic_DNA"/>
</dbReference>
<dbReference type="SUPFAM" id="SSF52540">
    <property type="entry name" value="P-loop containing nucleoside triphosphate hydrolases"/>
    <property type="match status" value="1"/>
</dbReference>
<name>A0A6A6HEU9_VIRVR</name>